<dbReference type="EMBL" id="CP017627">
    <property type="protein sequence ID" value="AOW29854.1"/>
    <property type="molecule type" value="Genomic_DNA"/>
</dbReference>
<dbReference type="InterPro" id="IPR000504">
    <property type="entry name" value="RRM_dom"/>
</dbReference>
<accession>Q5AK88</accession>
<dbReference type="VEuPathDB" id="FungiDB:C5_04470C_A"/>
<dbReference type="OrthoDB" id="7763451at2759"/>
<dbReference type="RefSeq" id="XP_721842.1">
    <property type="nucleotide sequence ID" value="XM_716749.2"/>
</dbReference>
<sequence length="275" mass="30282">MSSVIASNIPSDVSPVKVREFFSFCGKITDLKPLDDNGKVKKYEVVFASPKAVSTALLLSDAELENTFIKVEEVPEITEGETGLAPEQGGAAAAAAAATTTTTTEKDIKEEPVLTGDKTYDEVDQEEKPKYAIFAQLLADGYVISDQVIAKGIEFDKKNGVSSRFNEFITGLDKKYVHSQDPNSKVNQQLQKAQASYEKSGIDQKLRKYFEDAAKSPLGLKIHEYYKSFAKDVTDVHQEAVRLANIKKRELEEKKQAESGSTTTETKDTSIPQVQ</sequence>
<feature type="compositionally biased region" description="Basic and acidic residues" evidence="1">
    <location>
        <begin position="247"/>
        <end position="257"/>
    </location>
</feature>
<dbReference type="GeneID" id="3636414"/>
<dbReference type="SMR" id="Q5AK88"/>
<evidence type="ECO:0000313" key="3">
    <source>
        <dbReference type="CGD" id="CAL0000198578"/>
    </source>
</evidence>
<feature type="region of interest" description="Disordered" evidence="1">
    <location>
        <begin position="247"/>
        <end position="275"/>
    </location>
</feature>
<keyword evidence="5" id="KW-1185">Reference proteome</keyword>
<reference evidence="4 5" key="1">
    <citation type="journal article" date="2004" name="Proc. Natl. Acad. Sci. U.S.A.">
        <title>The diploid genome sequence of Candida albicans.</title>
        <authorList>
            <person name="Jones T."/>
            <person name="Federspiel N.A."/>
            <person name="Chibana H."/>
            <person name="Dungan J."/>
            <person name="Kalman S."/>
            <person name="Magee B.B."/>
            <person name="Newport G."/>
            <person name="Thorstenson Y.R."/>
            <person name="Agabian N."/>
            <person name="Magee P.T."/>
            <person name="Davis R.W."/>
            <person name="Scherer S."/>
        </authorList>
    </citation>
    <scope>NUCLEOTIDE SEQUENCE [LARGE SCALE GENOMIC DNA]</scope>
    <source>
        <strain evidence="5">SC5314 / ATCC MYA-2876</strain>
    </source>
</reference>
<name>Q5AK88_CANAL</name>
<proteinExistence type="predicted"/>
<dbReference type="GO" id="GO:0003723">
    <property type="term" value="F:RNA binding"/>
    <property type="evidence" value="ECO:0007669"/>
    <property type="project" value="InterPro"/>
</dbReference>
<reference evidence="4 5" key="2">
    <citation type="journal article" date="2007" name="Genome Biol.">
        <title>Assembly of the Candida albicans genome into sixteen supercontigs aligned on the eight chromosomes.</title>
        <authorList>
            <person name="van het Hoog M."/>
            <person name="Rast T.J."/>
            <person name="Martchenko M."/>
            <person name="Grindle S."/>
            <person name="Dignard D."/>
            <person name="Hogues H."/>
            <person name="Cuomo C."/>
            <person name="Berriman M."/>
            <person name="Scherer S."/>
            <person name="Magee B.B."/>
            <person name="Whiteway M."/>
            <person name="Chibana H."/>
            <person name="Nantel A."/>
            <person name="Magee P.T."/>
        </authorList>
    </citation>
    <scope>GENOME REANNOTATION</scope>
    <source>
        <strain evidence="5">SC5314 / ATCC MYA-2876</strain>
    </source>
</reference>
<dbReference type="InterPro" id="IPR012677">
    <property type="entry name" value="Nucleotide-bd_a/b_plait_sf"/>
</dbReference>
<feature type="compositionally biased region" description="Polar residues" evidence="1">
    <location>
        <begin position="258"/>
        <end position="275"/>
    </location>
</feature>
<reference evidence="4 5" key="3">
    <citation type="journal article" date="2013" name="Genome Biol.">
        <title>Assembly of a phased diploid Candida albicans genome facilitates allele-specific measurements and provides a simple model for repeat and indel structure.</title>
        <authorList>
            <person name="Muzzey D."/>
            <person name="Schwartz K."/>
            <person name="Weissman J.S."/>
            <person name="Sherlock G."/>
        </authorList>
    </citation>
    <scope>NUCLEOTIDE SEQUENCE [LARGE SCALE GENOMIC DNA]</scope>
    <source>
        <strain evidence="5">SC5314 / ATCC MYA-2876</strain>
    </source>
</reference>
<dbReference type="eggNOG" id="ENOG502S19D">
    <property type="taxonomic scope" value="Eukaryota"/>
</dbReference>
<dbReference type="KEGG" id="cal:CAALFM_C504470CA"/>
<dbReference type="STRING" id="237561.Q5AK88"/>
<dbReference type="Gene3D" id="3.30.70.330">
    <property type="match status" value="1"/>
</dbReference>
<evidence type="ECO:0000313" key="5">
    <source>
        <dbReference type="Proteomes" id="UP000000559"/>
    </source>
</evidence>
<dbReference type="AlphaFoldDB" id="Q5AK88"/>
<protein>
    <recommendedName>
        <fullName evidence="2">RRM domain-containing protein</fullName>
    </recommendedName>
</protein>
<dbReference type="InParanoid" id="Q5AK88"/>
<dbReference type="Proteomes" id="UP000000559">
    <property type="component" value="Chromosome 5"/>
</dbReference>
<gene>
    <name evidence="4" type="ordered locus">CAALFM_C504470CA</name>
    <name evidence="3" type="ordered locus">orf19.11414</name>
</gene>
<dbReference type="SMART" id="SM00360">
    <property type="entry name" value="RRM"/>
    <property type="match status" value="1"/>
</dbReference>
<dbReference type="HOGENOM" id="CLU_074138_2_0_1"/>
<dbReference type="InterPro" id="IPR035979">
    <property type="entry name" value="RBD_domain_sf"/>
</dbReference>
<dbReference type="SUPFAM" id="SSF54928">
    <property type="entry name" value="RNA-binding domain, RBD"/>
    <property type="match status" value="1"/>
</dbReference>
<dbReference type="CGD" id="CAL0000198578">
    <property type="gene designation" value="orf19.11414"/>
</dbReference>
<evidence type="ECO:0000313" key="4">
    <source>
        <dbReference type="EMBL" id="AOW29854.1"/>
    </source>
</evidence>
<evidence type="ECO:0000256" key="1">
    <source>
        <dbReference type="SAM" id="MobiDB-lite"/>
    </source>
</evidence>
<feature type="domain" description="RRM" evidence="2">
    <location>
        <begin position="3"/>
        <end position="72"/>
    </location>
</feature>
<evidence type="ECO:0000259" key="2">
    <source>
        <dbReference type="SMART" id="SM00360"/>
    </source>
</evidence>
<organism evidence="4 5">
    <name type="scientific">Candida albicans (strain SC5314 / ATCC MYA-2876)</name>
    <name type="common">Yeast</name>
    <dbReference type="NCBI Taxonomy" id="237561"/>
    <lineage>
        <taxon>Eukaryota</taxon>
        <taxon>Fungi</taxon>
        <taxon>Dikarya</taxon>
        <taxon>Ascomycota</taxon>
        <taxon>Saccharomycotina</taxon>
        <taxon>Pichiomycetes</taxon>
        <taxon>Debaryomycetaceae</taxon>
        <taxon>Candida/Lodderomyces clade</taxon>
        <taxon>Candida</taxon>
    </lineage>
</organism>